<protein>
    <submittedName>
        <fullName evidence="1">Uncharacterized protein</fullName>
    </submittedName>
</protein>
<organism evidence="1 2">
    <name type="scientific">Scytonema hofmannii FACHB-248</name>
    <dbReference type="NCBI Taxonomy" id="1842502"/>
    <lineage>
        <taxon>Bacteria</taxon>
        <taxon>Bacillati</taxon>
        <taxon>Cyanobacteriota</taxon>
        <taxon>Cyanophyceae</taxon>
        <taxon>Nostocales</taxon>
        <taxon>Scytonemataceae</taxon>
        <taxon>Scytonema</taxon>
    </lineage>
</organism>
<sequence>MTPDEPEPLPNNDSSTPQTIQTYSDLIKTLSEGERESFLEFGNKKAEELKNPPVQLPLKWIEVHFEELRSQWEKHNSTNAPTHCGAAGSTNVQNFESWDGSTHEGQYHTLMNLGLVKFCENAISKAWYEWARAKHPERFIEVPE</sequence>
<dbReference type="Proteomes" id="UP000660380">
    <property type="component" value="Unassembled WGS sequence"/>
</dbReference>
<proteinExistence type="predicted"/>
<keyword evidence="2" id="KW-1185">Reference proteome</keyword>
<accession>A0ABR8GV67</accession>
<comment type="caution">
    <text evidence="1">The sequence shown here is derived from an EMBL/GenBank/DDBJ whole genome shotgun (WGS) entry which is preliminary data.</text>
</comment>
<evidence type="ECO:0000313" key="2">
    <source>
        <dbReference type="Proteomes" id="UP000660380"/>
    </source>
</evidence>
<dbReference type="RefSeq" id="WP_190909837.1">
    <property type="nucleotide sequence ID" value="NZ_JACJTA010000054.1"/>
</dbReference>
<reference evidence="1 2" key="1">
    <citation type="journal article" date="2020" name="ISME J.">
        <title>Comparative genomics reveals insights into cyanobacterial evolution and habitat adaptation.</title>
        <authorList>
            <person name="Chen M.Y."/>
            <person name="Teng W.K."/>
            <person name="Zhao L."/>
            <person name="Hu C.X."/>
            <person name="Zhou Y.K."/>
            <person name="Han B.P."/>
            <person name="Song L.R."/>
            <person name="Shu W.S."/>
        </authorList>
    </citation>
    <scope>NUCLEOTIDE SEQUENCE [LARGE SCALE GENOMIC DNA]</scope>
    <source>
        <strain evidence="1 2">FACHB-248</strain>
    </source>
</reference>
<gene>
    <name evidence="1" type="ORF">H6G81_21575</name>
</gene>
<evidence type="ECO:0000313" key="1">
    <source>
        <dbReference type="EMBL" id="MBD2607047.1"/>
    </source>
</evidence>
<dbReference type="EMBL" id="JACJTA010000054">
    <property type="protein sequence ID" value="MBD2607047.1"/>
    <property type="molecule type" value="Genomic_DNA"/>
</dbReference>
<name>A0ABR8GV67_9CYAN</name>